<keyword evidence="3" id="KW-0732">Signal</keyword>
<evidence type="ECO:0000259" key="4">
    <source>
        <dbReference type="SMART" id="SM00642"/>
    </source>
</evidence>
<feature type="domain" description="Glycosyl hydrolase family 13 catalytic" evidence="4">
    <location>
        <begin position="137"/>
        <end position="543"/>
    </location>
</feature>
<accession>K4IIG1</accession>
<dbReference type="RefSeq" id="WP_015025675.1">
    <property type="nucleotide sequence ID" value="NC_018721.1"/>
</dbReference>
<dbReference type="SUPFAM" id="SSF81296">
    <property type="entry name" value="E set domains"/>
    <property type="match status" value="1"/>
</dbReference>
<dbReference type="HOGENOM" id="CLU_006462_7_3_10"/>
<dbReference type="InterPro" id="IPR014756">
    <property type="entry name" value="Ig_E-set"/>
</dbReference>
<dbReference type="STRING" id="313595.P700755_003512"/>
<dbReference type="InterPro" id="IPR006047">
    <property type="entry name" value="GH13_cat_dom"/>
</dbReference>
<evidence type="ECO:0000256" key="3">
    <source>
        <dbReference type="SAM" id="SignalP"/>
    </source>
</evidence>
<keyword evidence="1" id="KW-0378">Hydrolase</keyword>
<keyword evidence="2" id="KW-0326">Glycosidase</keyword>
<dbReference type="GO" id="GO:0005975">
    <property type="term" value="P:carbohydrate metabolic process"/>
    <property type="evidence" value="ECO:0007669"/>
    <property type="project" value="InterPro"/>
</dbReference>
<feature type="signal peptide" evidence="3">
    <location>
        <begin position="1"/>
        <end position="29"/>
    </location>
</feature>
<dbReference type="PANTHER" id="PTHR10357:SF210">
    <property type="entry name" value="MALTODEXTRIN GLUCOSIDASE"/>
    <property type="match status" value="1"/>
</dbReference>
<dbReference type="InterPro" id="IPR013783">
    <property type="entry name" value="Ig-like_fold"/>
</dbReference>
<evidence type="ECO:0000256" key="2">
    <source>
        <dbReference type="ARBA" id="ARBA00023295"/>
    </source>
</evidence>
<dbReference type="CDD" id="cd11340">
    <property type="entry name" value="AmyAc_bac_CMD_like_3"/>
    <property type="match status" value="1"/>
</dbReference>
<dbReference type="GO" id="GO:0016798">
    <property type="term" value="F:hydrolase activity, acting on glycosyl bonds"/>
    <property type="evidence" value="ECO:0007669"/>
    <property type="project" value="UniProtKB-KW"/>
</dbReference>
<reference evidence="5" key="2">
    <citation type="submission" date="2012-09" db="EMBL/GenBank/DDBJ databases">
        <title>The complete sequence of Psychroflexus torquis an extreme psychrophile from sea-ice that is stimulated by light.</title>
        <authorList>
            <person name="Feng S."/>
            <person name="Powell S.M."/>
            <person name="Bowman J.P."/>
        </authorList>
    </citation>
    <scope>NUCLEOTIDE SEQUENCE [LARGE SCALE GENOMIC DNA]</scope>
    <source>
        <strain evidence="5">ATCC 700755</strain>
    </source>
</reference>
<gene>
    <name evidence="5" type="ordered locus">P700755_003512</name>
</gene>
<dbReference type="SMART" id="SM00642">
    <property type="entry name" value="Aamy"/>
    <property type="match status" value="1"/>
</dbReference>
<proteinExistence type="predicted"/>
<dbReference type="Pfam" id="PF10438">
    <property type="entry name" value="Cyc-maltodext_C"/>
    <property type="match status" value="1"/>
</dbReference>
<dbReference type="KEGG" id="ptq:P700755_003512"/>
<name>K4IIG1_PSYTT</name>
<dbReference type="PANTHER" id="PTHR10357">
    <property type="entry name" value="ALPHA-AMYLASE FAMILY MEMBER"/>
    <property type="match status" value="1"/>
</dbReference>
<dbReference type="OrthoDB" id="9805159at2"/>
<dbReference type="SUPFAM" id="SSF51011">
    <property type="entry name" value="Glycosyl hydrolase domain"/>
    <property type="match status" value="1"/>
</dbReference>
<evidence type="ECO:0000313" key="6">
    <source>
        <dbReference type="Proteomes" id="UP000008514"/>
    </source>
</evidence>
<reference evidence="5" key="1">
    <citation type="submission" date="2006-03" db="EMBL/GenBank/DDBJ databases">
        <authorList>
            <person name="Bowman J."/>
            <person name="Ferriera S."/>
            <person name="Johnson J."/>
            <person name="Kravitz S."/>
            <person name="Halpern A."/>
            <person name="Remington K."/>
            <person name="Beeson K."/>
            <person name="Tran B."/>
            <person name="Rogers Y.-H."/>
            <person name="Friedman R."/>
            <person name="Venter J.C."/>
        </authorList>
    </citation>
    <scope>NUCLEOTIDE SEQUENCE [LARGE SCALE GENOMIC DNA]</scope>
    <source>
        <strain evidence="5">ATCC 700755</strain>
    </source>
</reference>
<dbReference type="EMBL" id="CP003879">
    <property type="protein sequence ID" value="AFU70129.1"/>
    <property type="molecule type" value="Genomic_DNA"/>
</dbReference>
<dbReference type="SUPFAM" id="SSF51445">
    <property type="entry name" value="(Trans)glycosidases"/>
    <property type="match status" value="1"/>
</dbReference>
<dbReference type="Pfam" id="PF09087">
    <property type="entry name" value="Cyc-maltodext_N"/>
    <property type="match status" value="1"/>
</dbReference>
<dbReference type="Gene3D" id="2.60.40.1180">
    <property type="entry name" value="Golgi alpha-mannosidase II"/>
    <property type="match status" value="1"/>
</dbReference>
<evidence type="ECO:0000313" key="5">
    <source>
        <dbReference type="EMBL" id="AFU70129.1"/>
    </source>
</evidence>
<dbReference type="Pfam" id="PF00128">
    <property type="entry name" value="Alpha-amylase"/>
    <property type="match status" value="1"/>
</dbReference>
<dbReference type="InterPro" id="IPR013780">
    <property type="entry name" value="Glyco_hydro_b"/>
</dbReference>
<dbReference type="InterPro" id="IPR017853">
    <property type="entry name" value="GH"/>
</dbReference>
<protein>
    <submittedName>
        <fullName evidence="5">Cyclomaltodextrinase</fullName>
    </submittedName>
</protein>
<keyword evidence="6" id="KW-1185">Reference proteome</keyword>
<dbReference type="AlphaFoldDB" id="K4IIG1"/>
<dbReference type="Gene3D" id="3.20.20.80">
    <property type="entry name" value="Glycosidases"/>
    <property type="match status" value="1"/>
</dbReference>
<sequence length="631" mass="72602">MKHRNFLKPQVFALGCFFLLNLFSVEFNAQDLKIEPPNWWIGMQTNDLQLLVHAKHISTYQPELNYAGVELIKVHKADSPNYLFLDVTISEEAKAGTFTINFKRKGEKNLKFIYELKQREKSAEEYVGFNHTDAVYLITPDRFANGDPSNDVVKGLKEAKMNRDNNYARHGGDLQGIIDHLDYISGMGFTSIWSSPLLTNDMNSSSYHGYAITDFYEVDPRFGTLDLYKELSQKASEQGVGLIMDMIANHCGSEHWWMKDLPFKDWLNYQELYESGQNIPNSNHRRSINQDLYASELDSKIMHEGWFVPTMPDLNQRNPFLATYIIQNSIWWVETLGLHGIRQDTYPYPNKAFMSNWAGAIMEEYPNFNIVGEEWTTDQLLVGYWQDGAKNKDGYKSNLRSTMDFPMQMKIVQALNDDSKGWGSGLMKIYEGLANDFYYAEPKDIMIFADNHDMDRIFTQLQEDIDKTKMALGLMLILPRTPQIYYGTEILMENSEKPGDHGLIRTDFPGGWAGDEVNAFTGQNLSSEKAAFQLFLKNILNFRKNSEAILEGEMVHFAPSNGIYPLFRIHENEVVAVFLNTNESKTIIDLNVFEELDLQDTLFQDILGETDFTWKKELQLKPGFSVFSAKL</sequence>
<feature type="chain" id="PRO_5003877522" evidence="3">
    <location>
        <begin position="30"/>
        <end position="631"/>
    </location>
</feature>
<evidence type="ECO:0000256" key="1">
    <source>
        <dbReference type="ARBA" id="ARBA00022801"/>
    </source>
</evidence>
<dbReference type="Gene3D" id="2.60.40.10">
    <property type="entry name" value="Immunoglobulins"/>
    <property type="match status" value="1"/>
</dbReference>
<dbReference type="InterPro" id="IPR019492">
    <property type="entry name" value="Cyclo-malto-dextrinase_C"/>
</dbReference>
<organism evidence="5 6">
    <name type="scientific">Psychroflexus torquis (strain ATCC 700755 / CIP 106069 / ACAM 623)</name>
    <dbReference type="NCBI Taxonomy" id="313595"/>
    <lineage>
        <taxon>Bacteria</taxon>
        <taxon>Pseudomonadati</taxon>
        <taxon>Bacteroidota</taxon>
        <taxon>Flavobacteriia</taxon>
        <taxon>Flavobacteriales</taxon>
        <taxon>Flavobacteriaceae</taxon>
        <taxon>Psychroflexus</taxon>
    </lineage>
</organism>
<dbReference type="Proteomes" id="UP000008514">
    <property type="component" value="Chromosome"/>
</dbReference>
<dbReference type="InterPro" id="IPR015171">
    <property type="entry name" value="Cyc-maltodext_N"/>
</dbReference>
<dbReference type="eggNOG" id="COG0366">
    <property type="taxonomic scope" value="Bacteria"/>
</dbReference>